<evidence type="ECO:0000313" key="2">
    <source>
        <dbReference type="Proteomes" id="UP000034491"/>
    </source>
</evidence>
<evidence type="ECO:0000313" key="1">
    <source>
        <dbReference type="EMBL" id="KKJ77953.1"/>
    </source>
</evidence>
<keyword evidence="2" id="KW-1185">Reference proteome</keyword>
<dbReference type="EMBL" id="LANI01000003">
    <property type="protein sequence ID" value="KKJ77953.1"/>
    <property type="molecule type" value="Genomic_DNA"/>
</dbReference>
<protein>
    <submittedName>
        <fullName evidence="1">Uncharacterized protein</fullName>
    </submittedName>
</protein>
<sequence>MDTPLFQTLFYFSSKDINIIEIKRLGLSATATKSEIFHWILIDRDQSVQKLTFVSMGEENGFQTREFKEGKLRFNKEQGFYNTDTSHSLKCLSPNDLPDALASLLENYLT</sequence>
<dbReference type="OrthoDB" id="8479879at2"/>
<proteinExistence type="predicted"/>
<name>A0A0M2REF7_9PROT</name>
<dbReference type="RefSeq" id="WP_046504258.1">
    <property type="nucleotide sequence ID" value="NZ_LANI01000003.1"/>
</dbReference>
<organism evidence="1 2">
    <name type="scientific">Kiloniella litopenaei</name>
    <dbReference type="NCBI Taxonomy" id="1549748"/>
    <lineage>
        <taxon>Bacteria</taxon>
        <taxon>Pseudomonadati</taxon>
        <taxon>Pseudomonadota</taxon>
        <taxon>Alphaproteobacteria</taxon>
        <taxon>Rhodospirillales</taxon>
        <taxon>Kiloniellaceae</taxon>
        <taxon>Kiloniella</taxon>
    </lineage>
</organism>
<dbReference type="STRING" id="1549748.WH95_05930"/>
<accession>A0A0M2REF7</accession>
<gene>
    <name evidence="1" type="ORF">WH95_05930</name>
</gene>
<reference evidence="1 2" key="1">
    <citation type="submission" date="2015-03" db="EMBL/GenBank/DDBJ databases">
        <title>Genome sequence of Kiloniella sp. P1-1, isolated from the gut microflora of Pacific white shrimp, Penaeus vannamei.</title>
        <authorList>
            <person name="Shao Z."/>
            <person name="Wang L."/>
            <person name="Li X."/>
        </authorList>
    </citation>
    <scope>NUCLEOTIDE SEQUENCE [LARGE SCALE GENOMIC DNA]</scope>
    <source>
        <strain evidence="1 2">P1-1</strain>
    </source>
</reference>
<dbReference type="AlphaFoldDB" id="A0A0M2REF7"/>
<comment type="caution">
    <text evidence="1">The sequence shown here is derived from an EMBL/GenBank/DDBJ whole genome shotgun (WGS) entry which is preliminary data.</text>
</comment>
<dbReference type="Proteomes" id="UP000034491">
    <property type="component" value="Unassembled WGS sequence"/>
</dbReference>